<proteinExistence type="inferred from homology"/>
<feature type="chain" id="PRO_5011619169" evidence="3">
    <location>
        <begin position="23"/>
        <end position="478"/>
    </location>
</feature>
<dbReference type="Proteomes" id="UP000199534">
    <property type="component" value="Unassembled WGS sequence"/>
</dbReference>
<sequence length="478" mass="52829">MFTAPHLYLYLLLLALSGQRPAMDLTRGTQQPPNVVLIFMDDMGYGDIGVFGAKDIPTPNMDGIAADGVQLTNFYAAQPVCSASRAALLTGCYPNRIGIHNALMPNSPVGINPEEETLAELMQAKGYRTGIFGKWHLGDAIEFLPTRHGFDEYFGIPYSNDMWPLHPQQGPVFDFPPLPLYEQEQVIDTLTDQTTLTMALTQKSVAFIERNKARPFFLYVPHPQPHVPLYVSDRFKGKSGRGLYGDVIMELDWSVGEILKALERSGLSDNTIVMVTSDNGPWLSYGNHAGSAGELREGKGTNWEGGVREPFVMKYPAGIKAGQLIDQPVMAIDILPTLVQACGLALPGKKIDGNSIWPLLSGNTSEAPERPYFYYYRVNELQAVRLGEWKLLLPHRYRSMKGQPPGGDGLPGEYTHFEVKQPELYRLSDDPAESQDLADAYPEKVSELLALAEAMRQELGDALTGAEGKARREPGRVD</sequence>
<evidence type="ECO:0000256" key="1">
    <source>
        <dbReference type="ARBA" id="ARBA00008779"/>
    </source>
</evidence>
<dbReference type="Pfam" id="PF14707">
    <property type="entry name" value="Sulfatase_C"/>
    <property type="match status" value="1"/>
</dbReference>
<gene>
    <name evidence="5" type="ORF">SAMN04490243_0731</name>
</gene>
<dbReference type="InterPro" id="IPR017850">
    <property type="entry name" value="Alkaline_phosphatase_core_sf"/>
</dbReference>
<dbReference type="Gene3D" id="3.40.720.10">
    <property type="entry name" value="Alkaline Phosphatase, subunit A"/>
    <property type="match status" value="1"/>
</dbReference>
<dbReference type="SUPFAM" id="SSF53649">
    <property type="entry name" value="Alkaline phosphatase-like"/>
    <property type="match status" value="1"/>
</dbReference>
<feature type="signal peptide" evidence="3">
    <location>
        <begin position="1"/>
        <end position="22"/>
    </location>
</feature>
<evidence type="ECO:0000259" key="4">
    <source>
        <dbReference type="Pfam" id="PF00884"/>
    </source>
</evidence>
<reference evidence="5 6" key="1">
    <citation type="submission" date="2016-10" db="EMBL/GenBank/DDBJ databases">
        <authorList>
            <person name="de Groot N.N."/>
        </authorList>
    </citation>
    <scope>NUCLEOTIDE SEQUENCE [LARGE SCALE GENOMIC DNA]</scope>
    <source>
        <strain evidence="5 6">DSM 21019</strain>
    </source>
</reference>
<evidence type="ECO:0000313" key="6">
    <source>
        <dbReference type="Proteomes" id="UP000199534"/>
    </source>
</evidence>
<dbReference type="AlphaFoldDB" id="A0A1I6FV43"/>
<dbReference type="InterPro" id="IPR000917">
    <property type="entry name" value="Sulfatase_N"/>
</dbReference>
<protein>
    <submittedName>
        <fullName evidence="5">Arylsulfatase</fullName>
    </submittedName>
</protein>
<evidence type="ECO:0000256" key="3">
    <source>
        <dbReference type="SAM" id="SignalP"/>
    </source>
</evidence>
<dbReference type="Gene3D" id="3.30.1120.10">
    <property type="match status" value="1"/>
</dbReference>
<keyword evidence="2" id="KW-0378">Hydrolase</keyword>
<dbReference type="STRING" id="400055.SAMN04490243_0731"/>
<accession>A0A1I6FV43</accession>
<keyword evidence="6" id="KW-1185">Reference proteome</keyword>
<dbReference type="GO" id="GO:0004065">
    <property type="term" value="F:arylsulfatase activity"/>
    <property type="evidence" value="ECO:0007669"/>
    <property type="project" value="TreeGrafter"/>
</dbReference>
<dbReference type="RefSeq" id="WP_245759727.1">
    <property type="nucleotide sequence ID" value="NZ_FOYQ01000001.1"/>
</dbReference>
<evidence type="ECO:0000256" key="2">
    <source>
        <dbReference type="ARBA" id="ARBA00022801"/>
    </source>
</evidence>
<feature type="domain" description="Sulfatase N-terminal" evidence="4">
    <location>
        <begin position="33"/>
        <end position="343"/>
    </location>
</feature>
<comment type="similarity">
    <text evidence="1">Belongs to the sulfatase family.</text>
</comment>
<dbReference type="InterPro" id="IPR050738">
    <property type="entry name" value="Sulfatase"/>
</dbReference>
<evidence type="ECO:0000313" key="5">
    <source>
        <dbReference type="EMBL" id="SFR33793.1"/>
    </source>
</evidence>
<dbReference type="PANTHER" id="PTHR42693:SF53">
    <property type="entry name" value="ENDO-4-O-SULFATASE"/>
    <property type="match status" value="1"/>
</dbReference>
<organism evidence="5 6">
    <name type="scientific">Robiginitalea myxolifaciens</name>
    <dbReference type="NCBI Taxonomy" id="400055"/>
    <lineage>
        <taxon>Bacteria</taxon>
        <taxon>Pseudomonadati</taxon>
        <taxon>Bacteroidota</taxon>
        <taxon>Flavobacteriia</taxon>
        <taxon>Flavobacteriales</taxon>
        <taxon>Flavobacteriaceae</taxon>
        <taxon>Robiginitalea</taxon>
    </lineage>
</organism>
<dbReference type="Pfam" id="PF00884">
    <property type="entry name" value="Sulfatase"/>
    <property type="match status" value="1"/>
</dbReference>
<dbReference type="EMBL" id="FOYQ01000001">
    <property type="protein sequence ID" value="SFR33793.1"/>
    <property type="molecule type" value="Genomic_DNA"/>
</dbReference>
<keyword evidence="3" id="KW-0732">Signal</keyword>
<dbReference type="PANTHER" id="PTHR42693">
    <property type="entry name" value="ARYLSULFATASE FAMILY MEMBER"/>
    <property type="match status" value="1"/>
</dbReference>
<dbReference type="CDD" id="cd16026">
    <property type="entry name" value="GALNS_like"/>
    <property type="match status" value="1"/>
</dbReference>
<name>A0A1I6FV43_9FLAO</name>